<reference evidence="3" key="1">
    <citation type="journal article" date="2019" name="Int. J. Syst. Evol. Microbiol.">
        <title>The Global Catalogue of Microorganisms (GCM) 10K type strain sequencing project: providing services to taxonomists for standard genome sequencing and annotation.</title>
        <authorList>
            <consortium name="The Broad Institute Genomics Platform"/>
            <consortium name="The Broad Institute Genome Sequencing Center for Infectious Disease"/>
            <person name="Wu L."/>
            <person name="Ma J."/>
        </authorList>
    </citation>
    <scope>NUCLEOTIDE SEQUENCE [LARGE SCALE GENOMIC DNA]</scope>
    <source>
        <strain evidence="3">CGMCC 1.15297</strain>
    </source>
</reference>
<comment type="caution">
    <text evidence="2">The sequence shown here is derived from an EMBL/GenBank/DDBJ whole genome shotgun (WGS) entry which is preliminary data.</text>
</comment>
<dbReference type="PROSITE" id="PS51257">
    <property type="entry name" value="PROKAR_LIPOPROTEIN"/>
    <property type="match status" value="1"/>
</dbReference>
<feature type="coiled-coil region" evidence="1">
    <location>
        <begin position="22"/>
        <end position="49"/>
    </location>
</feature>
<evidence type="ECO:0000313" key="2">
    <source>
        <dbReference type="EMBL" id="GGA06081.1"/>
    </source>
</evidence>
<keyword evidence="3" id="KW-1185">Reference proteome</keyword>
<evidence type="ECO:0000313" key="3">
    <source>
        <dbReference type="Proteomes" id="UP000603317"/>
    </source>
</evidence>
<gene>
    <name evidence="2" type="ORF">GCM10010923_14900</name>
</gene>
<organism evidence="2 3">
    <name type="scientific">Blastomonas marina</name>
    <dbReference type="NCBI Taxonomy" id="1867408"/>
    <lineage>
        <taxon>Bacteria</taxon>
        <taxon>Pseudomonadati</taxon>
        <taxon>Pseudomonadota</taxon>
        <taxon>Alphaproteobacteria</taxon>
        <taxon>Sphingomonadales</taxon>
        <taxon>Sphingomonadaceae</taxon>
        <taxon>Blastomonas</taxon>
    </lineage>
</organism>
<proteinExistence type="predicted"/>
<name>A0ABQ1FBN7_9SPHN</name>
<dbReference type="RefSeq" id="WP_188642097.1">
    <property type="nucleotide sequence ID" value="NZ_BMID01000001.1"/>
</dbReference>
<keyword evidence="1" id="KW-0175">Coiled coil</keyword>
<sequence>MSGRLMVLTLSLAPVLGGCASTGGLEREIASIETRVQSVEREITEATADIGGAGKDIRARMRYRPLVSWAESFSARPGDQRTIEFRQTSRDGDVYEVEHECRFTIPGGWRRRDGKRAWVHEANSTKVDLEIGRFAIDPTKQGLDLRTDLKIDGRTQVAGNYRVACGPSVGGNIGITATARPSILTRVTFIEGPDGLPRYRIALVSPDRIGLEMRGHFQWFTVGFTIPFEKLAREIAQGELNLLFAKDGEIVLPDGQTRTYRLATIEPGVATSTEGMMFETDLVVEVEQPR</sequence>
<accession>A0ABQ1FBN7</accession>
<dbReference type="EMBL" id="BMID01000001">
    <property type="protein sequence ID" value="GGA06081.1"/>
    <property type="molecule type" value="Genomic_DNA"/>
</dbReference>
<evidence type="ECO:0008006" key="4">
    <source>
        <dbReference type="Google" id="ProtNLM"/>
    </source>
</evidence>
<dbReference type="Proteomes" id="UP000603317">
    <property type="component" value="Unassembled WGS sequence"/>
</dbReference>
<evidence type="ECO:0000256" key="1">
    <source>
        <dbReference type="SAM" id="Coils"/>
    </source>
</evidence>
<protein>
    <recommendedName>
        <fullName evidence="4">Lipoprotein</fullName>
    </recommendedName>
</protein>